<dbReference type="InterPro" id="IPR038765">
    <property type="entry name" value="Papain-like_cys_pep_sf"/>
</dbReference>
<evidence type="ECO:0000256" key="2">
    <source>
        <dbReference type="ARBA" id="ARBA00010958"/>
    </source>
</evidence>
<feature type="compositionally biased region" description="Low complexity" evidence="12">
    <location>
        <begin position="48"/>
        <end position="83"/>
    </location>
</feature>
<dbReference type="GO" id="GO:0004197">
    <property type="term" value="F:cysteine-type endopeptidase activity"/>
    <property type="evidence" value="ECO:0007669"/>
    <property type="project" value="TreeGrafter"/>
</dbReference>
<dbReference type="GO" id="GO:0016485">
    <property type="term" value="P:protein processing"/>
    <property type="evidence" value="ECO:0007669"/>
    <property type="project" value="TreeGrafter"/>
</dbReference>
<keyword evidence="5 11" id="KW-0645">Protease</keyword>
<feature type="domain" description="Peptidase C54 catalytic" evidence="13">
    <location>
        <begin position="89"/>
        <end position="378"/>
    </location>
</feature>
<organism evidence="14 15">
    <name type="scientific">Cavenderia fasciculata</name>
    <name type="common">Slime mold</name>
    <name type="synonym">Dictyostelium fasciculatum</name>
    <dbReference type="NCBI Taxonomy" id="261658"/>
    <lineage>
        <taxon>Eukaryota</taxon>
        <taxon>Amoebozoa</taxon>
        <taxon>Evosea</taxon>
        <taxon>Eumycetozoa</taxon>
        <taxon>Dictyostelia</taxon>
        <taxon>Acytosteliales</taxon>
        <taxon>Cavenderiaceae</taxon>
        <taxon>Cavenderia</taxon>
    </lineage>
</organism>
<comment type="function">
    <text evidence="11">Cysteine protease that plays a key role in autophagy by mediating both proteolytic activation and delipidation of ATG8 family proteins.</text>
</comment>
<dbReference type="PANTHER" id="PTHR22624">
    <property type="entry name" value="CYSTEINE PROTEASE ATG4"/>
    <property type="match status" value="1"/>
</dbReference>
<keyword evidence="15" id="KW-1185">Reference proteome</keyword>
<gene>
    <name evidence="14" type="ORF">DFA_05093</name>
</gene>
<keyword evidence="8 11" id="KW-0653">Protein transport</keyword>
<evidence type="ECO:0000256" key="4">
    <source>
        <dbReference type="ARBA" id="ARBA00022490"/>
    </source>
</evidence>
<accession>F4PNB0</accession>
<evidence type="ECO:0000256" key="5">
    <source>
        <dbReference type="ARBA" id="ARBA00022670"/>
    </source>
</evidence>
<dbReference type="GO" id="GO:0015031">
    <property type="term" value="P:protein transport"/>
    <property type="evidence" value="ECO:0007669"/>
    <property type="project" value="UniProtKB-KW"/>
</dbReference>
<evidence type="ECO:0000256" key="8">
    <source>
        <dbReference type="ARBA" id="ARBA00022927"/>
    </source>
</evidence>
<evidence type="ECO:0000256" key="3">
    <source>
        <dbReference type="ARBA" id="ARBA00022448"/>
    </source>
</evidence>
<evidence type="ECO:0000256" key="10">
    <source>
        <dbReference type="ARBA" id="ARBA00029362"/>
    </source>
</evidence>
<dbReference type="RefSeq" id="XP_004360814.1">
    <property type="nucleotide sequence ID" value="XM_004360757.1"/>
</dbReference>
<feature type="region of interest" description="Disordered" evidence="12">
    <location>
        <begin position="400"/>
        <end position="432"/>
    </location>
</feature>
<dbReference type="EC" id="3.4.22.-" evidence="11"/>
<keyword evidence="6 11" id="KW-0378">Hydrolase</keyword>
<feature type="region of interest" description="Disordered" evidence="12">
    <location>
        <begin position="17"/>
        <end position="83"/>
    </location>
</feature>
<dbReference type="Proteomes" id="UP000007797">
    <property type="component" value="Unassembled WGS sequence"/>
</dbReference>
<dbReference type="GO" id="GO:0000045">
    <property type="term" value="P:autophagosome assembly"/>
    <property type="evidence" value="ECO:0007669"/>
    <property type="project" value="TreeGrafter"/>
</dbReference>
<dbReference type="OrthoDB" id="2960936at2759"/>
<dbReference type="InterPro" id="IPR005078">
    <property type="entry name" value="Peptidase_C54"/>
</dbReference>
<proteinExistence type="inferred from homology"/>
<keyword evidence="4 11" id="KW-0963">Cytoplasm</keyword>
<dbReference type="AlphaFoldDB" id="F4PNB0"/>
<feature type="compositionally biased region" description="Basic and acidic residues" evidence="12">
    <location>
        <begin position="25"/>
        <end position="38"/>
    </location>
</feature>
<evidence type="ECO:0000256" key="7">
    <source>
        <dbReference type="ARBA" id="ARBA00022807"/>
    </source>
</evidence>
<protein>
    <recommendedName>
        <fullName evidence="11">Cysteine protease</fullName>
        <ecNumber evidence="11">3.4.22.-</ecNumber>
    </recommendedName>
</protein>
<keyword evidence="3" id="KW-0813">Transport</keyword>
<dbReference type="KEGG" id="dfa:DFA_05093"/>
<evidence type="ECO:0000256" key="1">
    <source>
        <dbReference type="ARBA" id="ARBA00004496"/>
    </source>
</evidence>
<dbReference type="SUPFAM" id="SSF54001">
    <property type="entry name" value="Cysteine proteinases"/>
    <property type="match status" value="1"/>
</dbReference>
<evidence type="ECO:0000259" key="13">
    <source>
        <dbReference type="Pfam" id="PF03416"/>
    </source>
</evidence>
<dbReference type="Pfam" id="PF03416">
    <property type="entry name" value="Peptidase_C54"/>
    <property type="match status" value="1"/>
</dbReference>
<evidence type="ECO:0000313" key="15">
    <source>
        <dbReference type="Proteomes" id="UP000007797"/>
    </source>
</evidence>
<dbReference type="STRING" id="1054147.F4PNB0"/>
<dbReference type="OMA" id="TGFGCMI"/>
<comment type="similarity">
    <text evidence="2 11">Belongs to the peptidase C54 family.</text>
</comment>
<reference evidence="15" key="1">
    <citation type="journal article" date="2011" name="Genome Res.">
        <title>Phylogeny-wide analysis of social amoeba genomes highlights ancient origins for complex intercellular communication.</title>
        <authorList>
            <person name="Heidel A.J."/>
            <person name="Lawal H.M."/>
            <person name="Felder M."/>
            <person name="Schilde C."/>
            <person name="Helps N.R."/>
            <person name="Tunggal B."/>
            <person name="Rivero F."/>
            <person name="John U."/>
            <person name="Schleicher M."/>
            <person name="Eichinger L."/>
            <person name="Platzer M."/>
            <person name="Noegel A.A."/>
            <person name="Schaap P."/>
            <person name="Gloeckner G."/>
        </authorList>
    </citation>
    <scope>NUCLEOTIDE SEQUENCE [LARGE SCALE GENOMIC DNA]</scope>
    <source>
        <strain evidence="15">SH3</strain>
    </source>
</reference>
<evidence type="ECO:0000256" key="12">
    <source>
        <dbReference type="SAM" id="MobiDB-lite"/>
    </source>
</evidence>
<keyword evidence="7" id="KW-0788">Thiol protease</keyword>
<dbReference type="InterPro" id="IPR046792">
    <property type="entry name" value="Peptidase_C54_cat"/>
</dbReference>
<evidence type="ECO:0000256" key="11">
    <source>
        <dbReference type="RuleBase" id="RU363115"/>
    </source>
</evidence>
<sequence length="432" mass="49123">MNCLYIFRGSGNSLPQFSNSPIRMYGKEYKPPDIPKDEQQDDASEMASESSGNNSNSIVNDDNNSNSSVNSNSNNNNNNNSQNHNQFIEEFLEDFSNKLWCSYRQGFECIGDSLFENDCGWGCMLRSGQMLLANVLLLNSPIGKDWKKPQNGEYPEDFYKVVRLFLDRPSAPFSIHNIALHGRNHLGKSIGEWFAPSNISNAIRALVYKYDNHLNGTSEEDSSDEEKEGKKKKGDNQCNLSVYVSDDGSLYIDQLLEIALRSDGSWMPLLILIPTKLGIDTINEIYYRPLLDIYTFPQNLGIVGGKPRASLYFIASQDDNLFYLDPHTVQNSIESDSDFSLSSYFCNIPKKANISEVDPSLVIPFFCSTKESFLDFLERSKKLESSSEFPLYNIQEKAPNYQKDDISFDEEDETSEEIDFESEYHMFSSSDR</sequence>
<comment type="subcellular location">
    <subcellularLocation>
        <location evidence="1 11">Cytoplasm</location>
    </subcellularLocation>
</comment>
<dbReference type="GO" id="GO:0034727">
    <property type="term" value="P:piecemeal microautophagy of the nucleus"/>
    <property type="evidence" value="ECO:0007669"/>
    <property type="project" value="TreeGrafter"/>
</dbReference>
<dbReference type="GO" id="GO:0000423">
    <property type="term" value="P:mitophagy"/>
    <property type="evidence" value="ECO:0007669"/>
    <property type="project" value="TreeGrafter"/>
</dbReference>
<comment type="catalytic activity">
    <reaction evidence="10">
        <text>[protein]-C-terminal L-amino acid-glycyl-phosphatidylethanolamide + H2O = [protein]-C-terminal L-amino acid-glycine + a 1,2-diacyl-sn-glycero-3-phosphoethanolamine</text>
        <dbReference type="Rhea" id="RHEA:67548"/>
        <dbReference type="Rhea" id="RHEA-COMP:17323"/>
        <dbReference type="Rhea" id="RHEA-COMP:17324"/>
        <dbReference type="ChEBI" id="CHEBI:15377"/>
        <dbReference type="ChEBI" id="CHEBI:64612"/>
        <dbReference type="ChEBI" id="CHEBI:172940"/>
        <dbReference type="ChEBI" id="CHEBI:172941"/>
    </reaction>
    <physiologicalReaction direction="left-to-right" evidence="10">
        <dbReference type="Rhea" id="RHEA:67549"/>
    </physiologicalReaction>
</comment>
<name>F4PNB0_CACFS</name>
<dbReference type="GeneID" id="14875717"/>
<dbReference type="GO" id="GO:0019786">
    <property type="term" value="F:protein-phosphatidylethanolamide deconjugating activity"/>
    <property type="evidence" value="ECO:0007669"/>
    <property type="project" value="InterPro"/>
</dbReference>
<dbReference type="GO" id="GO:0005737">
    <property type="term" value="C:cytoplasm"/>
    <property type="evidence" value="ECO:0007669"/>
    <property type="project" value="UniProtKB-SubCell"/>
</dbReference>
<evidence type="ECO:0000256" key="6">
    <source>
        <dbReference type="ARBA" id="ARBA00022801"/>
    </source>
</evidence>
<dbReference type="EMBL" id="GL883008">
    <property type="protein sequence ID" value="EGG22963.1"/>
    <property type="molecule type" value="Genomic_DNA"/>
</dbReference>
<keyword evidence="9 11" id="KW-0072">Autophagy</keyword>
<evidence type="ECO:0000256" key="9">
    <source>
        <dbReference type="ARBA" id="ARBA00023006"/>
    </source>
</evidence>
<dbReference type="GO" id="GO:0035973">
    <property type="term" value="P:aggrephagy"/>
    <property type="evidence" value="ECO:0007669"/>
    <property type="project" value="TreeGrafter"/>
</dbReference>
<evidence type="ECO:0000313" key="14">
    <source>
        <dbReference type="EMBL" id="EGG22963.1"/>
    </source>
</evidence>
<feature type="compositionally biased region" description="Acidic residues" evidence="12">
    <location>
        <begin position="407"/>
        <end position="421"/>
    </location>
</feature>
<dbReference type="PANTHER" id="PTHR22624:SF49">
    <property type="entry name" value="CYSTEINE PROTEASE"/>
    <property type="match status" value="1"/>
</dbReference>